<dbReference type="InterPro" id="IPR050796">
    <property type="entry name" value="SCF_F-box_component"/>
</dbReference>
<dbReference type="InterPro" id="IPR001810">
    <property type="entry name" value="F-box_dom"/>
</dbReference>
<dbReference type="SMART" id="SM00256">
    <property type="entry name" value="FBOX"/>
    <property type="match status" value="1"/>
</dbReference>
<dbReference type="InterPro" id="IPR006527">
    <property type="entry name" value="F-box-assoc_dom_typ1"/>
</dbReference>
<dbReference type="Gene3D" id="1.20.1280.50">
    <property type="match status" value="1"/>
</dbReference>
<dbReference type="InterPro" id="IPR036047">
    <property type="entry name" value="F-box-like_dom_sf"/>
</dbReference>
<evidence type="ECO:0000313" key="3">
    <source>
        <dbReference type="RefSeq" id="XP_019088285.1"/>
    </source>
</evidence>
<feature type="domain" description="F-box" evidence="1">
    <location>
        <begin position="2"/>
        <end position="48"/>
    </location>
</feature>
<protein>
    <submittedName>
        <fullName evidence="3">LOW QUALITY PROTEIN: putative F-box protein At4g10740</fullName>
    </submittedName>
</protein>
<dbReference type="SUPFAM" id="SSF81383">
    <property type="entry name" value="F-box domain"/>
    <property type="match status" value="1"/>
</dbReference>
<reference evidence="2" key="1">
    <citation type="journal article" date="2014" name="Nat. Commun.">
        <title>The emerging biofuel crop Camelina sativa retains a highly undifferentiated hexaploid genome structure.</title>
        <authorList>
            <person name="Kagale S."/>
            <person name="Koh C."/>
            <person name="Nixon J."/>
            <person name="Bollina V."/>
            <person name="Clarke W.E."/>
            <person name="Tuteja R."/>
            <person name="Spillane C."/>
            <person name="Robinson S.J."/>
            <person name="Links M.G."/>
            <person name="Clarke C."/>
            <person name="Higgins E.E."/>
            <person name="Huebert T."/>
            <person name="Sharpe A.G."/>
            <person name="Parkin I.A."/>
        </authorList>
    </citation>
    <scope>NUCLEOTIDE SEQUENCE [LARGE SCALE GENOMIC DNA]</scope>
    <source>
        <strain evidence="2">cv. DH55</strain>
    </source>
</reference>
<dbReference type="NCBIfam" id="TIGR01640">
    <property type="entry name" value="F_box_assoc_1"/>
    <property type="match status" value="1"/>
</dbReference>
<dbReference type="GeneID" id="104749832"/>
<dbReference type="Pfam" id="PF00646">
    <property type="entry name" value="F-box"/>
    <property type="match status" value="1"/>
</dbReference>
<dbReference type="CDD" id="cd22157">
    <property type="entry name" value="F-box_AtFBW1-like"/>
    <property type="match status" value="1"/>
</dbReference>
<proteinExistence type="predicted"/>
<dbReference type="PROSITE" id="PS50181">
    <property type="entry name" value="FBOX"/>
    <property type="match status" value="1"/>
</dbReference>
<name>A0ABM1QNE7_CAMSA</name>
<dbReference type="PANTHER" id="PTHR31672">
    <property type="entry name" value="BNACNNG10540D PROTEIN"/>
    <property type="match status" value="1"/>
</dbReference>
<dbReference type="Pfam" id="PF07734">
    <property type="entry name" value="FBA_1"/>
    <property type="match status" value="1"/>
</dbReference>
<dbReference type="RefSeq" id="XP_019088285.1">
    <property type="nucleotide sequence ID" value="XM_019232740.1"/>
</dbReference>
<dbReference type="PANTHER" id="PTHR31672:SF13">
    <property type="entry name" value="F-BOX PROTEIN CPR30-LIKE"/>
    <property type="match status" value="1"/>
</dbReference>
<dbReference type="Proteomes" id="UP000694864">
    <property type="component" value="Chromosome 2"/>
</dbReference>
<keyword evidence="2" id="KW-1185">Reference proteome</keyword>
<dbReference type="InterPro" id="IPR017451">
    <property type="entry name" value="F-box-assoc_interact_dom"/>
</dbReference>
<accession>A0ABM1QNE7</accession>
<organism evidence="2 3">
    <name type="scientific">Camelina sativa</name>
    <name type="common">False flax</name>
    <name type="synonym">Myagrum sativum</name>
    <dbReference type="NCBI Taxonomy" id="90675"/>
    <lineage>
        <taxon>Eukaryota</taxon>
        <taxon>Viridiplantae</taxon>
        <taxon>Streptophyta</taxon>
        <taxon>Embryophyta</taxon>
        <taxon>Tracheophyta</taxon>
        <taxon>Spermatophyta</taxon>
        <taxon>Magnoliopsida</taxon>
        <taxon>eudicotyledons</taxon>
        <taxon>Gunneridae</taxon>
        <taxon>Pentapetalae</taxon>
        <taxon>rosids</taxon>
        <taxon>malvids</taxon>
        <taxon>Brassicales</taxon>
        <taxon>Brassicaceae</taxon>
        <taxon>Camelineae</taxon>
        <taxon>Camelina</taxon>
    </lineage>
</organism>
<sequence>MTTTMSNLPKDLVHEIVSRVPMKYMRAVRLTCKNWNALFESRSLKKTHIDKEEEASRELGETRILGMMDYNVYLTGITVNDNPTIEPLALGKLTCLDEQVKIYQVFHCEGLLLCILKDDDTKIVVCNPYLGQTRWIHTRTYYPKSKWKGRYVYNYAFGYKTNSPKILRFMDDFSFNIKNSALVYELYDFDTDLWTTLDVAPNWRTIVPHAGLSIKGNTYWCAIEQEEYETIDQIICFDFTRERFGPLLPLPVTAGSHVRFASLSSVREEKIGALFRTRDTTFLQVDIWITTKIDALNVSWSHFFTVNMPSYLGRMFFCTTFFIDEEKKVAVIFKIDKILGNTHISFIGEAGCLRKLEVGEYADKTCWPRVCSYVPSIVQIKQT</sequence>
<evidence type="ECO:0000313" key="2">
    <source>
        <dbReference type="Proteomes" id="UP000694864"/>
    </source>
</evidence>
<evidence type="ECO:0000259" key="1">
    <source>
        <dbReference type="PROSITE" id="PS50181"/>
    </source>
</evidence>
<gene>
    <name evidence="3" type="primary">LOC104749832</name>
</gene>
<reference evidence="3" key="2">
    <citation type="submission" date="2025-08" db="UniProtKB">
        <authorList>
            <consortium name="RefSeq"/>
        </authorList>
    </citation>
    <scope>IDENTIFICATION</scope>
    <source>
        <tissue evidence="3">Leaf</tissue>
    </source>
</reference>